<dbReference type="Pfam" id="PF00293">
    <property type="entry name" value="NUDIX"/>
    <property type="match status" value="1"/>
</dbReference>
<dbReference type="Gene3D" id="3.90.79.10">
    <property type="entry name" value="Nucleoside Triphosphate Pyrophosphohydrolase"/>
    <property type="match status" value="1"/>
</dbReference>
<organism evidence="4">
    <name type="scientific">Bosea sp. NBC_00436</name>
    <dbReference type="NCBI Taxonomy" id="2969620"/>
    <lineage>
        <taxon>Bacteria</taxon>
        <taxon>Pseudomonadati</taxon>
        <taxon>Pseudomonadota</taxon>
        <taxon>Alphaproteobacteria</taxon>
        <taxon>Hyphomicrobiales</taxon>
        <taxon>Boseaceae</taxon>
        <taxon>Bosea</taxon>
    </lineage>
</organism>
<comment type="cofactor">
    <cofactor evidence="1">
        <name>Mg(2+)</name>
        <dbReference type="ChEBI" id="CHEBI:18420"/>
    </cofactor>
</comment>
<dbReference type="CDD" id="cd04680">
    <property type="entry name" value="NUDIX_Hydrolase"/>
    <property type="match status" value="1"/>
</dbReference>
<proteinExistence type="predicted"/>
<dbReference type="SUPFAM" id="SSF55811">
    <property type="entry name" value="Nudix"/>
    <property type="match status" value="1"/>
</dbReference>
<dbReference type="InterPro" id="IPR015797">
    <property type="entry name" value="NUDIX_hydrolase-like_dom_sf"/>
</dbReference>
<dbReference type="PRINTS" id="PR00502">
    <property type="entry name" value="NUDIXFAMILY"/>
</dbReference>
<accession>A0A9E8CIQ3</accession>
<reference evidence="4" key="1">
    <citation type="submission" date="2022-08" db="EMBL/GenBank/DDBJ databases">
        <title>Complete Genome Sequences of 2 Bosea sp. soil isolates.</title>
        <authorList>
            <person name="Alvarez Arevalo M."/>
            <person name="Sterndorff E.B."/>
            <person name="Faurdal D."/>
            <person name="Joergensen T.S."/>
            <person name="Weber T."/>
        </authorList>
    </citation>
    <scope>NUCLEOTIDE SEQUENCE</scope>
    <source>
        <strain evidence="4">NBC_00436</strain>
    </source>
</reference>
<dbReference type="InterPro" id="IPR000086">
    <property type="entry name" value="NUDIX_hydrolase_dom"/>
</dbReference>
<dbReference type="PANTHER" id="PTHR43046:SF14">
    <property type="entry name" value="MUTT_NUDIX FAMILY PROTEIN"/>
    <property type="match status" value="1"/>
</dbReference>
<name>A0A9E8CIQ3_9HYPH</name>
<dbReference type="AlphaFoldDB" id="A0A9E8CIQ3"/>
<dbReference type="EMBL" id="CP102774">
    <property type="protein sequence ID" value="UZF85062.1"/>
    <property type="molecule type" value="Genomic_DNA"/>
</dbReference>
<dbReference type="InterPro" id="IPR020476">
    <property type="entry name" value="Nudix_hydrolase"/>
</dbReference>
<sequence length="169" mass="19231">MQSATPQPNADPDRPRTLAQRLVTRLLHVYFRFARGMTFGVRAVVLNERGEVFLIRHTYVPGWHFPGGGVEVGETAELSLERELSEEAGIAPTERPILHGLFFNRRISRRDHVAVYVLRQFRVDHVKQPDREIAEAGFFPLDRLPEGTTPATRRRLAEILSGQPPAAEW</sequence>
<evidence type="ECO:0000256" key="2">
    <source>
        <dbReference type="ARBA" id="ARBA00022801"/>
    </source>
</evidence>
<protein>
    <submittedName>
        <fullName evidence="4">NUDIX domain-containing protein</fullName>
    </submittedName>
</protein>
<dbReference type="PROSITE" id="PS51462">
    <property type="entry name" value="NUDIX"/>
    <property type="match status" value="1"/>
</dbReference>
<keyword evidence="2" id="KW-0378">Hydrolase</keyword>
<evidence type="ECO:0000259" key="3">
    <source>
        <dbReference type="PROSITE" id="PS51462"/>
    </source>
</evidence>
<evidence type="ECO:0000313" key="4">
    <source>
        <dbReference type="EMBL" id="UZF85062.1"/>
    </source>
</evidence>
<feature type="domain" description="Nudix hydrolase" evidence="3">
    <location>
        <begin position="36"/>
        <end position="161"/>
    </location>
</feature>
<gene>
    <name evidence="4" type="ORF">NWE54_14585</name>
</gene>
<evidence type="ECO:0000256" key="1">
    <source>
        <dbReference type="ARBA" id="ARBA00001946"/>
    </source>
</evidence>
<dbReference type="PANTHER" id="PTHR43046">
    <property type="entry name" value="GDP-MANNOSE MANNOSYL HYDROLASE"/>
    <property type="match status" value="1"/>
</dbReference>
<dbReference type="GO" id="GO:0016787">
    <property type="term" value="F:hydrolase activity"/>
    <property type="evidence" value="ECO:0007669"/>
    <property type="project" value="UniProtKB-KW"/>
</dbReference>